<dbReference type="STRING" id="551995.SAMN05192574_11914"/>
<feature type="chain" id="PRO_5011749330" evidence="3">
    <location>
        <begin position="23"/>
        <end position="913"/>
    </location>
</feature>
<name>A0A1H8UF12_9SPHI</name>
<sequence length="913" mass="96463">MKKPYLLLILLLVNISVNKSLAQTITRPAAPIISYGSGLHTFEIGKPIEPLKVTNTGGAIPLTSLFSQTSTIGGNHLYGYVDGNKKDARLGNPLSSARDAAGNIYIADANNNAIRKLAPDGTISTFAGNGDVGANNAKGRDATFNYPTGVVVAASGNIYVADYGNCLIRKITPDGTVTTLAGTGAPGHDNGVGKLASFNLPYGLTVDKAENVYVADSYNNLIRKITPAGVVTTVAGILNGGNTNGPGVTASFKVPYGIAIDSKGNLFVADKFNFSIRKITPDNTVSTFATGGLFFPNSVAVDSLNNVYACGQISFVTKYLPSGAQSSNIPLSGFLEKGYVEGIDTVARYSGNLGVSYDGVGNLLVSDGSNFVLRKVNLYGYQVEDKLPEGLSLDSTGTITGTPKVLQGIKLHRIAGYNAGGKGENVATIQIVKGSQVITFPAFPKITYGDKAMALNVSRTNKTLPLTYTVSDPSIVKVSKDSIYFGRSGTVTITVTQPGNDLYLDATPVSQTLTIQKAPLTITAVDTAKLYNTDNPIFRITYKGFVNKEDTTILSVRPAISNTASKSSPAGDYPITLSGAKADNYTISYVPGTLSVINLPTIAADGSTTFFDGGSVTLSTNAAAGYTYQWFKDNVAIKTATASKLKVTDGGKYTVAITVKSFTATSAATTVYTQFSLPVNNFKLTLNGAACKGSANGSVNIEAVQKLNYSASFTANGTTTTYPFTNQLTIDKLTAGNYSLCISVEGKIYSQCFNVVITEPADLSVYSTVNTNLNTVNLQLNGGSSYNVNLNDVVYTTTNSQITLPLITGANKLSVTTDKLCQGIFEKIINLDTRIIPYPNPFQNVLNINTGSGNINKISATIYNVVDGKTVYTNQYNNQSGILQMDLSTLPSGVYSLNLMMDGKAKSFKILKK</sequence>
<dbReference type="Gene3D" id="2.120.10.30">
    <property type="entry name" value="TolB, C-terminal domain"/>
    <property type="match status" value="3"/>
</dbReference>
<reference evidence="7" key="1">
    <citation type="submission" date="2016-10" db="EMBL/GenBank/DDBJ databases">
        <authorList>
            <person name="Varghese N."/>
            <person name="Submissions S."/>
        </authorList>
    </citation>
    <scope>NUCLEOTIDE SEQUENCE [LARGE SCALE GENOMIC DNA]</scope>
    <source>
        <strain evidence="7">Gh-48</strain>
    </source>
</reference>
<evidence type="ECO:0000256" key="1">
    <source>
        <dbReference type="ARBA" id="ARBA00022737"/>
    </source>
</evidence>
<protein>
    <submittedName>
        <fullName evidence="6">Por secretion system C-terminal sorting domain-containing protein</fullName>
    </submittedName>
</protein>
<dbReference type="Gene3D" id="3.30.160.710">
    <property type="match status" value="1"/>
</dbReference>
<evidence type="ECO:0000259" key="5">
    <source>
        <dbReference type="Pfam" id="PF18962"/>
    </source>
</evidence>
<feature type="domain" description="MBG" evidence="4">
    <location>
        <begin position="520"/>
        <end position="595"/>
    </location>
</feature>
<dbReference type="Gene3D" id="2.60.40.3080">
    <property type="match status" value="1"/>
</dbReference>
<keyword evidence="3" id="KW-0732">Signal</keyword>
<proteinExistence type="predicted"/>
<feature type="signal peptide" evidence="3">
    <location>
        <begin position="1"/>
        <end position="22"/>
    </location>
</feature>
<dbReference type="InterPro" id="IPR026444">
    <property type="entry name" value="Secre_tail"/>
</dbReference>
<dbReference type="Pfam" id="PF18962">
    <property type="entry name" value="Por_Secre_tail"/>
    <property type="match status" value="1"/>
</dbReference>
<gene>
    <name evidence="6" type="ORF">SAMN05192574_11914</name>
</gene>
<organism evidence="6 7">
    <name type="scientific">Mucilaginibacter gossypiicola</name>
    <dbReference type="NCBI Taxonomy" id="551995"/>
    <lineage>
        <taxon>Bacteria</taxon>
        <taxon>Pseudomonadati</taxon>
        <taxon>Bacteroidota</taxon>
        <taxon>Sphingobacteriia</taxon>
        <taxon>Sphingobacteriales</taxon>
        <taxon>Sphingobacteriaceae</taxon>
        <taxon>Mucilaginibacter</taxon>
    </lineage>
</organism>
<dbReference type="InterPro" id="IPR001258">
    <property type="entry name" value="NHL_repeat"/>
</dbReference>
<dbReference type="PANTHER" id="PTHR13833">
    <property type="match status" value="1"/>
</dbReference>
<dbReference type="OrthoDB" id="641420at2"/>
<dbReference type="InterPro" id="IPR013783">
    <property type="entry name" value="Ig-like_fold"/>
</dbReference>
<dbReference type="Pfam" id="PF18676">
    <property type="entry name" value="MBG_2"/>
    <property type="match status" value="1"/>
</dbReference>
<dbReference type="PANTHER" id="PTHR13833:SF71">
    <property type="entry name" value="NHL DOMAIN-CONTAINING PROTEIN"/>
    <property type="match status" value="1"/>
</dbReference>
<dbReference type="Pfam" id="PF01436">
    <property type="entry name" value="NHL"/>
    <property type="match status" value="1"/>
</dbReference>
<dbReference type="NCBIfam" id="TIGR04183">
    <property type="entry name" value="Por_Secre_tail"/>
    <property type="match status" value="1"/>
</dbReference>
<evidence type="ECO:0000256" key="2">
    <source>
        <dbReference type="PROSITE-ProRule" id="PRU00504"/>
    </source>
</evidence>
<evidence type="ECO:0000313" key="7">
    <source>
        <dbReference type="Proteomes" id="UP000198942"/>
    </source>
</evidence>
<dbReference type="Proteomes" id="UP000198942">
    <property type="component" value="Unassembled WGS sequence"/>
</dbReference>
<dbReference type="InterPro" id="IPR041286">
    <property type="entry name" value="MBG_2"/>
</dbReference>
<evidence type="ECO:0000313" key="6">
    <source>
        <dbReference type="EMBL" id="SEP01751.1"/>
    </source>
</evidence>
<dbReference type="RefSeq" id="WP_091221378.1">
    <property type="nucleotide sequence ID" value="NZ_FOCL01000019.1"/>
</dbReference>
<keyword evidence="1" id="KW-0677">Repeat</keyword>
<dbReference type="InterPro" id="IPR011042">
    <property type="entry name" value="6-blade_b-propeller_TolB-like"/>
</dbReference>
<dbReference type="Gene3D" id="2.60.40.10">
    <property type="entry name" value="Immunoglobulins"/>
    <property type="match status" value="1"/>
</dbReference>
<dbReference type="EMBL" id="FOCL01000019">
    <property type="protein sequence ID" value="SEP01751.1"/>
    <property type="molecule type" value="Genomic_DNA"/>
</dbReference>
<evidence type="ECO:0000259" key="4">
    <source>
        <dbReference type="Pfam" id="PF18676"/>
    </source>
</evidence>
<evidence type="ECO:0000256" key="3">
    <source>
        <dbReference type="SAM" id="SignalP"/>
    </source>
</evidence>
<keyword evidence="7" id="KW-1185">Reference proteome</keyword>
<dbReference type="PROSITE" id="PS51125">
    <property type="entry name" value="NHL"/>
    <property type="match status" value="1"/>
</dbReference>
<accession>A0A1H8UF12</accession>
<dbReference type="SUPFAM" id="SSF101898">
    <property type="entry name" value="NHL repeat"/>
    <property type="match status" value="1"/>
</dbReference>
<dbReference type="AlphaFoldDB" id="A0A1H8UF12"/>
<feature type="domain" description="Secretion system C-terminal sorting" evidence="5">
    <location>
        <begin position="838"/>
        <end position="907"/>
    </location>
</feature>
<feature type="repeat" description="NHL" evidence="2">
    <location>
        <begin position="138"/>
        <end position="174"/>
    </location>
</feature>